<feature type="compositionally biased region" description="Basic residues" evidence="7">
    <location>
        <begin position="427"/>
        <end position="446"/>
    </location>
</feature>
<name>A0A2P8G2T5_9BACT</name>
<feature type="region of interest" description="Disordered" evidence="7">
    <location>
        <begin position="405"/>
        <end position="446"/>
    </location>
</feature>
<dbReference type="OrthoDB" id="634931at2"/>
<dbReference type="InterPro" id="IPR044742">
    <property type="entry name" value="DEAD/DEAH_RhlB"/>
</dbReference>
<keyword evidence="3 11" id="KW-0347">Helicase</keyword>
<gene>
    <name evidence="11" type="ORF">CLV42_108219</name>
</gene>
<dbReference type="RefSeq" id="WP_106603763.1">
    <property type="nucleotide sequence ID" value="NZ_PYGK01000008.1"/>
</dbReference>
<dbReference type="InterPro" id="IPR014014">
    <property type="entry name" value="RNA_helicase_DEAD_Q_motif"/>
</dbReference>
<proteinExistence type="inferred from homology"/>
<reference evidence="11 12" key="1">
    <citation type="submission" date="2018-03" db="EMBL/GenBank/DDBJ databases">
        <title>Genomic Encyclopedia of Archaeal and Bacterial Type Strains, Phase II (KMG-II): from individual species to whole genera.</title>
        <authorList>
            <person name="Goeker M."/>
        </authorList>
    </citation>
    <scope>NUCLEOTIDE SEQUENCE [LARGE SCALE GENOMIC DNA]</scope>
    <source>
        <strain evidence="11 12">DSM 18107</strain>
    </source>
</reference>
<evidence type="ECO:0000313" key="12">
    <source>
        <dbReference type="Proteomes" id="UP000240978"/>
    </source>
</evidence>
<dbReference type="Proteomes" id="UP000240978">
    <property type="component" value="Unassembled WGS sequence"/>
</dbReference>
<dbReference type="Pfam" id="PF00271">
    <property type="entry name" value="Helicase_C"/>
    <property type="match status" value="1"/>
</dbReference>
<dbReference type="GO" id="GO:0005829">
    <property type="term" value="C:cytosol"/>
    <property type="evidence" value="ECO:0007669"/>
    <property type="project" value="TreeGrafter"/>
</dbReference>
<dbReference type="GO" id="GO:0003676">
    <property type="term" value="F:nucleic acid binding"/>
    <property type="evidence" value="ECO:0007669"/>
    <property type="project" value="InterPro"/>
</dbReference>
<evidence type="ECO:0000256" key="7">
    <source>
        <dbReference type="SAM" id="MobiDB-lite"/>
    </source>
</evidence>
<evidence type="ECO:0000256" key="6">
    <source>
        <dbReference type="PROSITE-ProRule" id="PRU00552"/>
    </source>
</evidence>
<dbReference type="PROSITE" id="PS51194">
    <property type="entry name" value="HELICASE_CTER"/>
    <property type="match status" value="1"/>
</dbReference>
<dbReference type="GO" id="GO:0016787">
    <property type="term" value="F:hydrolase activity"/>
    <property type="evidence" value="ECO:0007669"/>
    <property type="project" value="UniProtKB-KW"/>
</dbReference>
<evidence type="ECO:0000256" key="4">
    <source>
        <dbReference type="ARBA" id="ARBA00022840"/>
    </source>
</evidence>
<evidence type="ECO:0000256" key="3">
    <source>
        <dbReference type="ARBA" id="ARBA00022806"/>
    </source>
</evidence>
<dbReference type="InterPro" id="IPR014001">
    <property type="entry name" value="Helicase_ATP-bd"/>
</dbReference>
<sequence length="446" mass="50421">MTFEELNLSRPLLNALSDLGYTTPTVIQEKVFSVVMSGKDVCGIAQTGTGKTFAYLLPCLRQFKFSKERFPQLLVVVPTRELVVQVVDAVKQLTPYMSVEVAGFYGGVNMNPQMDIAAGKLDVVVATPGRLVDIVLSGTLKLKAIKRVVIDEMDEMLNLGFRPQIQHILDLLPAKRQNLLFSATITEEVEQLIETHFNFPVTVEAAPVGTPLKNISQTGYHLPNFYTKVNLLELLLERDSSMTKVLIFVATKEMANELYEQLEAKYPEKAGVIHSNKEQNHRFNTVKRFKDGTYRFIIATDIIARGLDIAEVSHVINFDTPEVPENYLHRIGRTGRADKDGNSIIFIADRERDRQEKIEELMNYQIPITPLPEDLVISDVLTDDEKPEVKMKNFLIKLPSREEAGPAFHEKSAKNKKVNVKISHADKMKKKYGKPKTRGAKPKRKR</sequence>
<evidence type="ECO:0000259" key="10">
    <source>
        <dbReference type="PROSITE" id="PS51195"/>
    </source>
</evidence>
<evidence type="ECO:0000256" key="5">
    <source>
        <dbReference type="ARBA" id="ARBA00038437"/>
    </source>
</evidence>
<feature type="short sequence motif" description="Q motif" evidence="6">
    <location>
        <begin position="1"/>
        <end position="29"/>
    </location>
</feature>
<keyword evidence="2" id="KW-0378">Hydrolase</keyword>
<feature type="domain" description="DEAD-box RNA helicase Q" evidence="10">
    <location>
        <begin position="1"/>
        <end position="29"/>
    </location>
</feature>
<keyword evidence="4" id="KW-0067">ATP-binding</keyword>
<evidence type="ECO:0000259" key="9">
    <source>
        <dbReference type="PROSITE" id="PS51194"/>
    </source>
</evidence>
<comment type="caution">
    <text evidence="11">The sequence shown here is derived from an EMBL/GenBank/DDBJ whole genome shotgun (WGS) entry which is preliminary data.</text>
</comment>
<evidence type="ECO:0000313" key="11">
    <source>
        <dbReference type="EMBL" id="PSL28300.1"/>
    </source>
</evidence>
<dbReference type="InterPro" id="IPR027417">
    <property type="entry name" value="P-loop_NTPase"/>
</dbReference>
<dbReference type="AlphaFoldDB" id="A0A2P8G2T5"/>
<dbReference type="InterPro" id="IPR011545">
    <property type="entry name" value="DEAD/DEAH_box_helicase_dom"/>
</dbReference>
<dbReference type="SMART" id="SM00490">
    <property type="entry name" value="HELICc"/>
    <property type="match status" value="1"/>
</dbReference>
<dbReference type="PROSITE" id="PS51192">
    <property type="entry name" value="HELICASE_ATP_BIND_1"/>
    <property type="match status" value="1"/>
</dbReference>
<organism evidence="11 12">
    <name type="scientific">Chitinophaga ginsengisoli</name>
    <dbReference type="NCBI Taxonomy" id="363837"/>
    <lineage>
        <taxon>Bacteria</taxon>
        <taxon>Pseudomonadati</taxon>
        <taxon>Bacteroidota</taxon>
        <taxon>Chitinophagia</taxon>
        <taxon>Chitinophagales</taxon>
        <taxon>Chitinophagaceae</taxon>
        <taxon>Chitinophaga</taxon>
    </lineage>
</organism>
<dbReference type="InterPro" id="IPR001650">
    <property type="entry name" value="Helicase_C-like"/>
</dbReference>
<dbReference type="PROSITE" id="PS51195">
    <property type="entry name" value="Q_MOTIF"/>
    <property type="match status" value="1"/>
</dbReference>
<dbReference type="PANTHER" id="PTHR47959">
    <property type="entry name" value="ATP-DEPENDENT RNA HELICASE RHLE-RELATED"/>
    <property type="match status" value="1"/>
</dbReference>
<dbReference type="SUPFAM" id="SSF52540">
    <property type="entry name" value="P-loop containing nucleoside triphosphate hydrolases"/>
    <property type="match status" value="1"/>
</dbReference>
<dbReference type="PANTHER" id="PTHR47959:SF13">
    <property type="entry name" value="ATP-DEPENDENT RNA HELICASE RHLE"/>
    <property type="match status" value="1"/>
</dbReference>
<dbReference type="CDD" id="cd18787">
    <property type="entry name" value="SF2_C_DEAD"/>
    <property type="match status" value="1"/>
</dbReference>
<dbReference type="GO" id="GO:0003724">
    <property type="term" value="F:RNA helicase activity"/>
    <property type="evidence" value="ECO:0007669"/>
    <property type="project" value="InterPro"/>
</dbReference>
<dbReference type="GO" id="GO:0005524">
    <property type="term" value="F:ATP binding"/>
    <property type="evidence" value="ECO:0007669"/>
    <property type="project" value="UniProtKB-KW"/>
</dbReference>
<keyword evidence="1" id="KW-0547">Nucleotide-binding</keyword>
<dbReference type="CDD" id="cd00268">
    <property type="entry name" value="DEADc"/>
    <property type="match status" value="1"/>
</dbReference>
<feature type="domain" description="Helicase ATP-binding" evidence="8">
    <location>
        <begin position="32"/>
        <end position="203"/>
    </location>
</feature>
<protein>
    <submittedName>
        <fullName evidence="11">ATP-dependent RNA helicase RhlE</fullName>
    </submittedName>
</protein>
<comment type="similarity">
    <text evidence="5">Belongs to the DEAD box helicase family.</text>
</comment>
<feature type="domain" description="Helicase C-terminal" evidence="9">
    <location>
        <begin position="230"/>
        <end position="377"/>
    </location>
</feature>
<keyword evidence="12" id="KW-1185">Reference proteome</keyword>
<evidence type="ECO:0000256" key="1">
    <source>
        <dbReference type="ARBA" id="ARBA00022741"/>
    </source>
</evidence>
<dbReference type="EMBL" id="PYGK01000008">
    <property type="protein sequence ID" value="PSL28300.1"/>
    <property type="molecule type" value="Genomic_DNA"/>
</dbReference>
<dbReference type="Pfam" id="PF00270">
    <property type="entry name" value="DEAD"/>
    <property type="match status" value="1"/>
</dbReference>
<accession>A0A2P8G2T5</accession>
<dbReference type="InterPro" id="IPR050079">
    <property type="entry name" value="DEAD_box_RNA_helicase"/>
</dbReference>
<evidence type="ECO:0000256" key="2">
    <source>
        <dbReference type="ARBA" id="ARBA00022801"/>
    </source>
</evidence>
<dbReference type="Gene3D" id="3.40.50.300">
    <property type="entry name" value="P-loop containing nucleotide triphosphate hydrolases"/>
    <property type="match status" value="2"/>
</dbReference>
<dbReference type="SMART" id="SM00487">
    <property type="entry name" value="DEXDc"/>
    <property type="match status" value="1"/>
</dbReference>
<evidence type="ECO:0000259" key="8">
    <source>
        <dbReference type="PROSITE" id="PS51192"/>
    </source>
</evidence>